<proteinExistence type="inferred from homology"/>
<keyword evidence="3" id="KW-0663">Pyridoxal phosphate</keyword>
<dbReference type="PANTHER" id="PTHR48078:SF7">
    <property type="entry name" value="BLL6502 PROTEIN"/>
    <property type="match status" value="1"/>
</dbReference>
<gene>
    <name evidence="6" type="ORF">G5B40_06290</name>
</gene>
<comment type="similarity">
    <text evidence="2">Belongs to the serine/threonine dehydratase family.</text>
</comment>
<protein>
    <submittedName>
        <fullName evidence="6">Pyridoxal-phosphate dependent enzyme</fullName>
    </submittedName>
</protein>
<dbReference type="InterPro" id="IPR036052">
    <property type="entry name" value="TrpB-like_PALP_sf"/>
</dbReference>
<organism evidence="6 7">
    <name type="scientific">Pikeienuella piscinae</name>
    <dbReference type="NCBI Taxonomy" id="2748098"/>
    <lineage>
        <taxon>Bacteria</taxon>
        <taxon>Pseudomonadati</taxon>
        <taxon>Pseudomonadota</taxon>
        <taxon>Alphaproteobacteria</taxon>
        <taxon>Rhodobacterales</taxon>
        <taxon>Paracoccaceae</taxon>
        <taxon>Pikeienuella</taxon>
    </lineage>
</organism>
<evidence type="ECO:0000256" key="3">
    <source>
        <dbReference type="ARBA" id="ARBA00022898"/>
    </source>
</evidence>
<dbReference type="GO" id="GO:0003941">
    <property type="term" value="F:L-serine ammonia-lyase activity"/>
    <property type="evidence" value="ECO:0007669"/>
    <property type="project" value="TreeGrafter"/>
</dbReference>
<dbReference type="InterPro" id="IPR001926">
    <property type="entry name" value="TrpB-like_PALP"/>
</dbReference>
<name>A0A7L5BX35_9RHOB</name>
<dbReference type="InterPro" id="IPR050147">
    <property type="entry name" value="Ser/Thr_Dehydratase"/>
</dbReference>
<sequence length="296" mass="31105">MGLSDFLGAQVWLKVETISPIASFKARGALNHILLAQEAGSCRGAVTSSTGNHGQGVAYAAKMVGVPADIFLPLNSVAIKKRMIALFGGTVHEIGRDIDAAKEHARNFAEERNATFVDDGESVAMIEGAATVGLEIAEGLDGIDRIYTPMGSGVLASGIGLSARNRQEQAEVIAVQSHGAPAMYESFHAGKPVEREIDTFADCIVCRVPAVRALDGILNWVDDCRLVTDDELLSAMHSMMVLGHLLVEPGAASVLARAYRDREEIKGKTVVLVVSGANVDSGMIARALGSPQLGGA</sequence>
<evidence type="ECO:0000256" key="4">
    <source>
        <dbReference type="ARBA" id="ARBA00023239"/>
    </source>
</evidence>
<dbReference type="RefSeq" id="WP_165096432.1">
    <property type="nucleotide sequence ID" value="NZ_CP049056.1"/>
</dbReference>
<dbReference type="GO" id="GO:0006565">
    <property type="term" value="P:L-serine catabolic process"/>
    <property type="evidence" value="ECO:0007669"/>
    <property type="project" value="TreeGrafter"/>
</dbReference>
<keyword evidence="7" id="KW-1185">Reference proteome</keyword>
<dbReference type="GO" id="GO:0009097">
    <property type="term" value="P:isoleucine biosynthetic process"/>
    <property type="evidence" value="ECO:0007669"/>
    <property type="project" value="TreeGrafter"/>
</dbReference>
<evidence type="ECO:0000259" key="5">
    <source>
        <dbReference type="Pfam" id="PF00291"/>
    </source>
</evidence>
<comment type="cofactor">
    <cofactor evidence="1">
        <name>pyridoxal 5'-phosphate</name>
        <dbReference type="ChEBI" id="CHEBI:597326"/>
    </cofactor>
</comment>
<dbReference type="AlphaFoldDB" id="A0A7L5BX35"/>
<dbReference type="Proteomes" id="UP000503336">
    <property type="component" value="Chromosome"/>
</dbReference>
<reference evidence="6 7" key="1">
    <citation type="submission" date="2020-02" db="EMBL/GenBank/DDBJ databases">
        <title>complete genome sequence of Rhodobacteraceae bacterium.</title>
        <authorList>
            <person name="Park J."/>
            <person name="Kim Y.-S."/>
            <person name="Kim K.-H."/>
        </authorList>
    </citation>
    <scope>NUCLEOTIDE SEQUENCE [LARGE SCALE GENOMIC DNA]</scope>
    <source>
        <strain evidence="6 7">RR4-56</strain>
    </source>
</reference>
<keyword evidence="4" id="KW-0456">Lyase</keyword>
<dbReference type="FunFam" id="3.40.50.1100:FF:000005">
    <property type="entry name" value="Threonine dehydratase catabolic"/>
    <property type="match status" value="1"/>
</dbReference>
<dbReference type="Gene3D" id="3.40.50.1100">
    <property type="match status" value="2"/>
</dbReference>
<accession>A0A7L5BX35</accession>
<evidence type="ECO:0000256" key="2">
    <source>
        <dbReference type="ARBA" id="ARBA00010869"/>
    </source>
</evidence>
<dbReference type="PANTHER" id="PTHR48078">
    <property type="entry name" value="THREONINE DEHYDRATASE, MITOCHONDRIAL-RELATED"/>
    <property type="match status" value="1"/>
</dbReference>
<evidence type="ECO:0000313" key="7">
    <source>
        <dbReference type="Proteomes" id="UP000503336"/>
    </source>
</evidence>
<feature type="domain" description="Tryptophan synthase beta chain-like PALP" evidence="5">
    <location>
        <begin position="3"/>
        <end position="276"/>
    </location>
</feature>
<dbReference type="SUPFAM" id="SSF53686">
    <property type="entry name" value="Tryptophan synthase beta subunit-like PLP-dependent enzymes"/>
    <property type="match status" value="1"/>
</dbReference>
<dbReference type="EMBL" id="CP049056">
    <property type="protein sequence ID" value="QIE55097.1"/>
    <property type="molecule type" value="Genomic_DNA"/>
</dbReference>
<dbReference type="Pfam" id="PF00291">
    <property type="entry name" value="PALP"/>
    <property type="match status" value="1"/>
</dbReference>
<dbReference type="GO" id="GO:0004794">
    <property type="term" value="F:threonine deaminase activity"/>
    <property type="evidence" value="ECO:0007669"/>
    <property type="project" value="TreeGrafter"/>
</dbReference>
<dbReference type="KEGG" id="hdh:G5B40_06290"/>
<evidence type="ECO:0000256" key="1">
    <source>
        <dbReference type="ARBA" id="ARBA00001933"/>
    </source>
</evidence>
<evidence type="ECO:0000313" key="6">
    <source>
        <dbReference type="EMBL" id="QIE55097.1"/>
    </source>
</evidence>
<dbReference type="GO" id="GO:0006567">
    <property type="term" value="P:L-threonine catabolic process"/>
    <property type="evidence" value="ECO:0007669"/>
    <property type="project" value="TreeGrafter"/>
</dbReference>